<gene>
    <name evidence="14" type="primary">rnhB</name>
    <name evidence="18" type="ORF">AF332_21445</name>
</gene>
<feature type="binding site" evidence="14 15">
    <location>
        <position position="170"/>
    </location>
    <ligand>
        <name>a divalent metal cation</name>
        <dbReference type="ChEBI" id="CHEBI:60240"/>
    </ligand>
</feature>
<dbReference type="NCBIfam" id="NF000594">
    <property type="entry name" value="PRK00015.1-1"/>
    <property type="match status" value="1"/>
</dbReference>
<evidence type="ECO:0000256" key="11">
    <source>
        <dbReference type="ARBA" id="ARBA00022759"/>
    </source>
</evidence>
<keyword evidence="19" id="KW-1185">Reference proteome</keyword>
<feature type="binding site" evidence="14 15">
    <location>
        <position position="78"/>
    </location>
    <ligand>
        <name>a divalent metal cation</name>
        <dbReference type="ChEBI" id="CHEBI:60240"/>
    </ligand>
</feature>
<evidence type="ECO:0000256" key="13">
    <source>
        <dbReference type="ARBA" id="ARBA00023211"/>
    </source>
</evidence>
<accession>A0A0M0GHZ6</accession>
<dbReference type="InterPro" id="IPR024567">
    <property type="entry name" value="RNase_HII/HIII_dom"/>
</dbReference>
<evidence type="ECO:0000259" key="17">
    <source>
        <dbReference type="PROSITE" id="PS51975"/>
    </source>
</evidence>
<evidence type="ECO:0000256" key="10">
    <source>
        <dbReference type="ARBA" id="ARBA00022723"/>
    </source>
</evidence>
<comment type="cofactor">
    <cofactor evidence="14 15">
        <name>Mn(2+)</name>
        <dbReference type="ChEBI" id="CHEBI:29035"/>
    </cofactor>
    <cofactor evidence="14 15">
        <name>Mg(2+)</name>
        <dbReference type="ChEBI" id="CHEBI:18420"/>
    </cofactor>
    <text evidence="14 15">Manganese or magnesium. Binds 1 divalent metal ion per monomer in the absence of substrate. May bind a second metal ion after substrate binding.</text>
</comment>
<protein>
    <recommendedName>
        <fullName evidence="7 14">Ribonuclease HII</fullName>
        <shortName evidence="14">RNase HII</shortName>
        <ecNumber evidence="6 14">3.1.26.4</ecNumber>
    </recommendedName>
</protein>
<evidence type="ECO:0000256" key="15">
    <source>
        <dbReference type="PROSITE-ProRule" id="PRU01319"/>
    </source>
</evidence>
<dbReference type="InterPro" id="IPR012337">
    <property type="entry name" value="RNaseH-like_sf"/>
</dbReference>
<dbReference type="CDD" id="cd07182">
    <property type="entry name" value="RNase_HII_bacteria_HII_like"/>
    <property type="match status" value="1"/>
</dbReference>
<proteinExistence type="inferred from homology"/>
<dbReference type="GO" id="GO:0030145">
    <property type="term" value="F:manganese ion binding"/>
    <property type="evidence" value="ECO:0007669"/>
    <property type="project" value="UniProtKB-UniRule"/>
</dbReference>
<dbReference type="GO" id="GO:0005737">
    <property type="term" value="C:cytoplasm"/>
    <property type="evidence" value="ECO:0007669"/>
    <property type="project" value="UniProtKB-SubCell"/>
</dbReference>
<comment type="subcellular location">
    <subcellularLocation>
        <location evidence="4 14">Cytoplasm</location>
    </subcellularLocation>
</comment>
<evidence type="ECO:0000256" key="6">
    <source>
        <dbReference type="ARBA" id="ARBA00012180"/>
    </source>
</evidence>
<dbReference type="AlphaFoldDB" id="A0A0M0GHZ6"/>
<dbReference type="FunFam" id="3.30.420.10:FF:000006">
    <property type="entry name" value="Ribonuclease HII"/>
    <property type="match status" value="1"/>
</dbReference>
<dbReference type="HAMAP" id="MF_00052_B">
    <property type="entry name" value="RNase_HII_B"/>
    <property type="match status" value="1"/>
</dbReference>
<dbReference type="PROSITE" id="PS51975">
    <property type="entry name" value="RNASE_H_2"/>
    <property type="match status" value="1"/>
</dbReference>
<evidence type="ECO:0000256" key="12">
    <source>
        <dbReference type="ARBA" id="ARBA00022801"/>
    </source>
</evidence>
<keyword evidence="12 14" id="KW-0378">Hydrolase</keyword>
<dbReference type="InterPro" id="IPR022898">
    <property type="entry name" value="RNase_HII"/>
</dbReference>
<reference evidence="19" key="1">
    <citation type="submission" date="2015-07" db="EMBL/GenBank/DDBJ databases">
        <title>Fjat-10036 dsm4.</title>
        <authorList>
            <person name="Liu B."/>
            <person name="Wang J."/>
            <person name="Zhu Y."/>
            <person name="Liu G."/>
            <person name="Chen Q."/>
            <person name="Chen Z."/>
            <person name="Lan J."/>
            <person name="Che J."/>
            <person name="Ge C."/>
            <person name="Shi H."/>
            <person name="Pan Z."/>
            <person name="Liu X."/>
        </authorList>
    </citation>
    <scope>NUCLEOTIDE SEQUENCE [LARGE SCALE GENOMIC DNA]</scope>
    <source>
        <strain evidence="19">DSM 4</strain>
    </source>
</reference>
<comment type="similarity">
    <text evidence="5 14 16">Belongs to the RNase HII family.</text>
</comment>
<evidence type="ECO:0000256" key="1">
    <source>
        <dbReference type="ARBA" id="ARBA00000077"/>
    </source>
</evidence>
<evidence type="ECO:0000256" key="4">
    <source>
        <dbReference type="ARBA" id="ARBA00004496"/>
    </source>
</evidence>
<dbReference type="Proteomes" id="UP000037109">
    <property type="component" value="Unassembled WGS sequence"/>
</dbReference>
<dbReference type="Gene3D" id="3.30.420.10">
    <property type="entry name" value="Ribonuclease H-like superfamily/Ribonuclease H"/>
    <property type="match status" value="1"/>
</dbReference>
<dbReference type="InterPro" id="IPR036397">
    <property type="entry name" value="RNaseH_sf"/>
</dbReference>
<evidence type="ECO:0000256" key="16">
    <source>
        <dbReference type="RuleBase" id="RU003515"/>
    </source>
</evidence>
<dbReference type="PANTHER" id="PTHR10954">
    <property type="entry name" value="RIBONUCLEASE H2 SUBUNIT A"/>
    <property type="match status" value="1"/>
</dbReference>
<keyword evidence="13 14" id="KW-0464">Manganese</keyword>
<keyword evidence="9 14" id="KW-0540">Nuclease</keyword>
<evidence type="ECO:0000256" key="9">
    <source>
        <dbReference type="ARBA" id="ARBA00022722"/>
    </source>
</evidence>
<evidence type="ECO:0000313" key="18">
    <source>
        <dbReference type="EMBL" id="KON89107.1"/>
    </source>
</evidence>
<dbReference type="SUPFAM" id="SSF53098">
    <property type="entry name" value="Ribonuclease H-like"/>
    <property type="match status" value="1"/>
</dbReference>
<dbReference type="NCBIfam" id="NF000595">
    <property type="entry name" value="PRK00015.1-3"/>
    <property type="match status" value="1"/>
</dbReference>
<evidence type="ECO:0000313" key="19">
    <source>
        <dbReference type="Proteomes" id="UP000037109"/>
    </source>
</evidence>
<dbReference type="InterPro" id="IPR001352">
    <property type="entry name" value="RNase_HII/HIII"/>
</dbReference>
<dbReference type="PATRIC" id="fig|1459.3.peg.4732"/>
<evidence type="ECO:0000256" key="7">
    <source>
        <dbReference type="ARBA" id="ARBA00019179"/>
    </source>
</evidence>
<dbReference type="PANTHER" id="PTHR10954:SF18">
    <property type="entry name" value="RIBONUCLEASE HII"/>
    <property type="match status" value="1"/>
</dbReference>
<evidence type="ECO:0000256" key="8">
    <source>
        <dbReference type="ARBA" id="ARBA00022490"/>
    </source>
</evidence>
<keyword evidence="11 14" id="KW-0255">Endonuclease</keyword>
<dbReference type="GO" id="GO:0032299">
    <property type="term" value="C:ribonuclease H2 complex"/>
    <property type="evidence" value="ECO:0007669"/>
    <property type="project" value="TreeGrafter"/>
</dbReference>
<comment type="cofactor">
    <cofactor evidence="2">
        <name>Mg(2+)</name>
        <dbReference type="ChEBI" id="CHEBI:18420"/>
    </cofactor>
</comment>
<evidence type="ECO:0000256" key="2">
    <source>
        <dbReference type="ARBA" id="ARBA00001946"/>
    </source>
</evidence>
<dbReference type="GO" id="GO:0006298">
    <property type="term" value="P:mismatch repair"/>
    <property type="evidence" value="ECO:0007669"/>
    <property type="project" value="TreeGrafter"/>
</dbReference>
<dbReference type="STRING" id="1459.AF332_21445"/>
<evidence type="ECO:0000256" key="5">
    <source>
        <dbReference type="ARBA" id="ARBA00007383"/>
    </source>
</evidence>
<dbReference type="RefSeq" id="WP_053436492.1">
    <property type="nucleotide sequence ID" value="NZ_LGUF01000007.1"/>
</dbReference>
<dbReference type="GO" id="GO:0043137">
    <property type="term" value="P:DNA replication, removal of RNA primer"/>
    <property type="evidence" value="ECO:0007669"/>
    <property type="project" value="TreeGrafter"/>
</dbReference>
<name>A0A0M0GHZ6_SPOGL</name>
<dbReference type="GO" id="GO:0003723">
    <property type="term" value="F:RNA binding"/>
    <property type="evidence" value="ECO:0007669"/>
    <property type="project" value="UniProtKB-UniRule"/>
</dbReference>
<keyword evidence="8 14" id="KW-0963">Cytoplasm</keyword>
<organism evidence="18 19">
    <name type="scientific">Sporosarcina globispora</name>
    <name type="common">Bacillus globisporus</name>
    <dbReference type="NCBI Taxonomy" id="1459"/>
    <lineage>
        <taxon>Bacteria</taxon>
        <taxon>Bacillati</taxon>
        <taxon>Bacillota</taxon>
        <taxon>Bacilli</taxon>
        <taxon>Bacillales</taxon>
        <taxon>Caryophanaceae</taxon>
        <taxon>Sporosarcina</taxon>
    </lineage>
</organism>
<evidence type="ECO:0000256" key="14">
    <source>
        <dbReference type="HAMAP-Rule" id="MF_00052"/>
    </source>
</evidence>
<sequence length="259" mass="29328">MAKLTIRQIEDKLKTIELEDDLFLHSLKNDDRKGVQQLLAKWHSRQLQQKEMYEKHIEMTRYEVRYRNQGFHYIAGVDEVGRGPLAGPVVAAAVILPEDFFLPGLDDSKKVPEPKRQEFFEIIKAKAGAISIGIIEPEEIDRINIFEATKKAMLSAIEGLSPKPDFLLVDAVKLITPYSMEAIIKGDGKSISIAAASIIAKVTRDRMLTEIAAEFPQYGFEKNMGYGTKEHLDAITLHGITPYHRKSFAPIKDYISERE</sequence>
<evidence type="ECO:0000256" key="3">
    <source>
        <dbReference type="ARBA" id="ARBA00004065"/>
    </source>
</evidence>
<comment type="catalytic activity">
    <reaction evidence="1 14 15 16">
        <text>Endonucleolytic cleavage to 5'-phosphomonoester.</text>
        <dbReference type="EC" id="3.1.26.4"/>
    </reaction>
</comment>
<feature type="binding site" evidence="14 15">
    <location>
        <position position="79"/>
    </location>
    <ligand>
        <name>a divalent metal cation</name>
        <dbReference type="ChEBI" id="CHEBI:60240"/>
    </ligand>
</feature>
<comment type="caution">
    <text evidence="18">The sequence shown here is derived from an EMBL/GenBank/DDBJ whole genome shotgun (WGS) entry which is preliminary data.</text>
</comment>
<dbReference type="EMBL" id="LGUF01000007">
    <property type="protein sequence ID" value="KON89107.1"/>
    <property type="molecule type" value="Genomic_DNA"/>
</dbReference>
<feature type="domain" description="RNase H type-2" evidence="17">
    <location>
        <begin position="72"/>
        <end position="259"/>
    </location>
</feature>
<comment type="function">
    <text evidence="3 14 16">Endonuclease that specifically degrades the RNA of RNA-DNA hybrids.</text>
</comment>
<dbReference type="EC" id="3.1.26.4" evidence="6 14"/>
<dbReference type="GO" id="GO:0004523">
    <property type="term" value="F:RNA-DNA hybrid ribonuclease activity"/>
    <property type="evidence" value="ECO:0007669"/>
    <property type="project" value="UniProtKB-UniRule"/>
</dbReference>
<keyword evidence="10 14" id="KW-0479">Metal-binding</keyword>
<dbReference type="Pfam" id="PF01351">
    <property type="entry name" value="RNase_HII"/>
    <property type="match status" value="1"/>
</dbReference>
<dbReference type="OrthoDB" id="9803420at2"/>